<sequence length="415" mass="46117">MKNYPIFKINITKKIKFTDPITLEDINETVEEYIHKDINNIVILYNSNGSGENQYFFTNRSMPDGAINMAWMDDANNFYGCKDVSDRVHLDNTNLDKSETYLSLRSIGLHINHNYCLIDNVVNIYEDDDVELHDTNYKNQLYVLYNLDKGFKSYASLATVIAGVAQSNALHCQEGYESKTSILLNAQPATTDYVQNLNEPEQDIIVAAGQMEFGPPIGGPPYEPNSPDWPPPSPTYDPNSSDDSPTSIGEPISPDGSPPPIGTLSLSPILRDVDTTDGSSLSSMDVQTGGGGNEVAIFAATLGKWLLLHPLAKIILYKRYNVRETTWCSFPVLRLAQELLGECRGRSVQVAIGEANDILELADIESGGEIEPNCPQVTGGRRKTRRNKRKGGRKSRKMNKKTNKHRRSKKSKPAV</sequence>
<dbReference type="AlphaFoldDB" id="A0A6C0J3W3"/>
<feature type="region of interest" description="Disordered" evidence="1">
    <location>
        <begin position="370"/>
        <end position="415"/>
    </location>
</feature>
<feature type="compositionally biased region" description="Pro residues" evidence="1">
    <location>
        <begin position="217"/>
        <end position="235"/>
    </location>
</feature>
<protein>
    <submittedName>
        <fullName evidence="2">Uncharacterized protein</fullName>
    </submittedName>
</protein>
<reference evidence="2" key="1">
    <citation type="journal article" date="2020" name="Nature">
        <title>Giant virus diversity and host interactions through global metagenomics.</title>
        <authorList>
            <person name="Schulz F."/>
            <person name="Roux S."/>
            <person name="Paez-Espino D."/>
            <person name="Jungbluth S."/>
            <person name="Walsh D.A."/>
            <person name="Denef V.J."/>
            <person name="McMahon K.D."/>
            <person name="Konstantinidis K.T."/>
            <person name="Eloe-Fadrosh E.A."/>
            <person name="Kyrpides N.C."/>
            <person name="Woyke T."/>
        </authorList>
    </citation>
    <scope>NUCLEOTIDE SEQUENCE</scope>
    <source>
        <strain evidence="2">GVMAG-M-3300025699-48</strain>
    </source>
</reference>
<evidence type="ECO:0000313" key="2">
    <source>
        <dbReference type="EMBL" id="QHT99470.1"/>
    </source>
</evidence>
<feature type="compositionally biased region" description="Basic residues" evidence="1">
    <location>
        <begin position="380"/>
        <end position="415"/>
    </location>
</feature>
<name>A0A6C0J3W3_9ZZZZ</name>
<accession>A0A6C0J3W3</accession>
<organism evidence="2">
    <name type="scientific">viral metagenome</name>
    <dbReference type="NCBI Taxonomy" id="1070528"/>
    <lineage>
        <taxon>unclassified sequences</taxon>
        <taxon>metagenomes</taxon>
        <taxon>organismal metagenomes</taxon>
    </lineage>
</organism>
<feature type="region of interest" description="Disordered" evidence="1">
    <location>
        <begin position="215"/>
        <end position="267"/>
    </location>
</feature>
<evidence type="ECO:0000256" key="1">
    <source>
        <dbReference type="SAM" id="MobiDB-lite"/>
    </source>
</evidence>
<proteinExistence type="predicted"/>
<dbReference type="EMBL" id="MN740308">
    <property type="protein sequence ID" value="QHT99470.1"/>
    <property type="molecule type" value="Genomic_DNA"/>
</dbReference>
<feature type="compositionally biased region" description="Low complexity" evidence="1">
    <location>
        <begin position="236"/>
        <end position="255"/>
    </location>
</feature>